<evidence type="ECO:0000256" key="11">
    <source>
        <dbReference type="ARBA" id="ARBA00033354"/>
    </source>
</evidence>
<evidence type="ECO:0000256" key="14">
    <source>
        <dbReference type="RuleBase" id="RU366026"/>
    </source>
</evidence>
<reference evidence="16 17" key="1">
    <citation type="submission" date="2011-08" db="EMBL/GenBank/DDBJ databases">
        <title>The Genome Sequence of Selenomonas noxia F0398.</title>
        <authorList>
            <consortium name="The Broad Institute Genome Sequencing Platform"/>
            <person name="Earl A."/>
            <person name="Ward D."/>
            <person name="Feldgarden M."/>
            <person name="Gevers D."/>
            <person name="Izard J."/>
            <person name="Ganesan A."/>
            <person name="Blanton J.M."/>
            <person name="Baranova O.V."/>
            <person name="Tanner A.C."/>
            <person name="Dewhirst F.E."/>
            <person name="Young S.K."/>
            <person name="Zeng Q."/>
            <person name="Gargeya S."/>
            <person name="Fitzgerald M."/>
            <person name="Haas B."/>
            <person name="Abouelleil A."/>
            <person name="Alvarado L."/>
            <person name="Arachchi H.M."/>
            <person name="Berlin A."/>
            <person name="Brown A."/>
            <person name="Chapman S.B."/>
            <person name="Chen Z."/>
            <person name="Dunbar C."/>
            <person name="Freedman E."/>
            <person name="Gearin G."/>
            <person name="Gellesch M."/>
            <person name="Goldberg J."/>
            <person name="Griggs A."/>
            <person name="Gujja S."/>
            <person name="Heiman D."/>
            <person name="Howarth C."/>
            <person name="Larson L."/>
            <person name="Lui A."/>
            <person name="MacDonald P.J.P."/>
            <person name="Montmayeur A."/>
            <person name="Murphy C."/>
            <person name="Neiman D."/>
            <person name="Pearson M."/>
            <person name="Priest M."/>
            <person name="Roberts A."/>
            <person name="Saif S."/>
            <person name="Shea T."/>
            <person name="Shenoy N."/>
            <person name="Sisk P."/>
            <person name="Stolte C."/>
            <person name="Sykes S."/>
            <person name="Wortman J."/>
            <person name="Nusbaum C."/>
            <person name="Birren B."/>
        </authorList>
    </citation>
    <scope>NUCLEOTIDE SEQUENCE [LARGE SCALE GENOMIC DNA]</scope>
    <source>
        <strain evidence="16 17">F0398</strain>
    </source>
</reference>
<evidence type="ECO:0000256" key="5">
    <source>
        <dbReference type="ARBA" id="ARBA00022573"/>
    </source>
</evidence>
<evidence type="ECO:0000256" key="10">
    <source>
        <dbReference type="ARBA" id="ARBA00033334"/>
    </source>
</evidence>
<evidence type="ECO:0000256" key="9">
    <source>
        <dbReference type="ARBA" id="ARBA00031529"/>
    </source>
</evidence>
<dbReference type="EMBL" id="ADGH01000003">
    <property type="protein sequence ID" value="EHG25850.1"/>
    <property type="molecule type" value="Genomic_DNA"/>
</dbReference>
<dbReference type="Proteomes" id="UP000003175">
    <property type="component" value="Unassembled WGS sequence"/>
</dbReference>
<evidence type="ECO:0000256" key="7">
    <source>
        <dbReference type="ARBA" id="ARBA00022741"/>
    </source>
</evidence>
<comment type="pathway">
    <text evidence="1 14">Cofactor biosynthesis; adenosylcobalamin biosynthesis; adenosylcobalamin from cob(II)yrinate a,c-diamide: step 2/7.</text>
</comment>
<evidence type="ECO:0000256" key="13">
    <source>
        <dbReference type="ARBA" id="ARBA00048692"/>
    </source>
</evidence>
<sequence length="169" mass="19194">MSVTTKTGDKGQTRLFTGQSIAKDDLRVETYGTIDQLTATIGMARAFAQNARVKELLFQLQKQLGILMADFASRGQEPMITEEMLQSIEAEITNIEGSLPPLTKFLVPGETKAEAFLDFARTTARMAERRAWSLSRRGTVEDIDLRYLNRISDYLFILMRLENEDIPRR</sequence>
<evidence type="ECO:0000256" key="2">
    <source>
        <dbReference type="ARBA" id="ARBA00007487"/>
    </source>
</evidence>
<evidence type="ECO:0000259" key="15">
    <source>
        <dbReference type="Pfam" id="PF01923"/>
    </source>
</evidence>
<protein>
    <recommendedName>
        <fullName evidence="4 14">Corrinoid adenosyltransferase</fullName>
        <ecNumber evidence="3 14">2.5.1.17</ecNumber>
    </recommendedName>
    <alternativeName>
        <fullName evidence="9 14">Cob(II)alamin adenosyltransferase</fullName>
    </alternativeName>
    <alternativeName>
        <fullName evidence="11 14">Cob(II)yrinic acid a,c-diamide adenosyltransferase</fullName>
    </alternativeName>
    <alternativeName>
        <fullName evidence="10 14">Cobinamide/cobalamin adenosyltransferase</fullName>
    </alternativeName>
</protein>
<comment type="catalytic activity">
    <reaction evidence="12 14">
        <text>2 cob(II)yrinate a,c diamide + reduced [electron-transfer flavoprotein] + 2 ATP = 2 adenosylcob(III)yrinate a,c-diamide + 2 triphosphate + oxidized [electron-transfer flavoprotein] + 3 H(+)</text>
        <dbReference type="Rhea" id="RHEA:11528"/>
        <dbReference type="Rhea" id="RHEA-COMP:10685"/>
        <dbReference type="Rhea" id="RHEA-COMP:10686"/>
        <dbReference type="ChEBI" id="CHEBI:15378"/>
        <dbReference type="ChEBI" id="CHEBI:18036"/>
        <dbReference type="ChEBI" id="CHEBI:30616"/>
        <dbReference type="ChEBI" id="CHEBI:57692"/>
        <dbReference type="ChEBI" id="CHEBI:58307"/>
        <dbReference type="ChEBI" id="CHEBI:58503"/>
        <dbReference type="ChEBI" id="CHEBI:58537"/>
        <dbReference type="EC" id="2.5.1.17"/>
    </reaction>
</comment>
<evidence type="ECO:0000256" key="8">
    <source>
        <dbReference type="ARBA" id="ARBA00022840"/>
    </source>
</evidence>
<keyword evidence="5 14" id="KW-0169">Cobalamin biosynthesis</keyword>
<name>A0ABN0DS79_9FIRM</name>
<keyword evidence="6 14" id="KW-0808">Transferase</keyword>
<evidence type="ECO:0000313" key="16">
    <source>
        <dbReference type="EMBL" id="EHG25850.1"/>
    </source>
</evidence>
<feature type="domain" description="Cobalamin adenosyltransferase-like" evidence="15">
    <location>
        <begin position="4"/>
        <end position="161"/>
    </location>
</feature>
<evidence type="ECO:0000256" key="6">
    <source>
        <dbReference type="ARBA" id="ARBA00022679"/>
    </source>
</evidence>
<gene>
    <name evidence="16" type="ORF">HMPREF9432_00351</name>
</gene>
<dbReference type="PANTHER" id="PTHR12213:SF0">
    <property type="entry name" value="CORRINOID ADENOSYLTRANSFERASE MMAB"/>
    <property type="match status" value="1"/>
</dbReference>
<dbReference type="RefSeq" id="WP_006694727.1">
    <property type="nucleotide sequence ID" value="NZ_JH376857.1"/>
</dbReference>
<dbReference type="InterPro" id="IPR036451">
    <property type="entry name" value="CblAdoTrfase-like_sf"/>
</dbReference>
<keyword evidence="17" id="KW-1185">Reference proteome</keyword>
<dbReference type="NCBIfam" id="TIGR00636">
    <property type="entry name" value="PduO_Nterm"/>
    <property type="match status" value="1"/>
</dbReference>
<comment type="catalytic activity">
    <reaction evidence="13 14">
        <text>2 cob(II)alamin + reduced [electron-transfer flavoprotein] + 2 ATP = 2 adenosylcob(III)alamin + 2 triphosphate + oxidized [electron-transfer flavoprotein] + 3 H(+)</text>
        <dbReference type="Rhea" id="RHEA:28671"/>
        <dbReference type="Rhea" id="RHEA-COMP:10685"/>
        <dbReference type="Rhea" id="RHEA-COMP:10686"/>
        <dbReference type="ChEBI" id="CHEBI:15378"/>
        <dbReference type="ChEBI" id="CHEBI:16304"/>
        <dbReference type="ChEBI" id="CHEBI:18036"/>
        <dbReference type="ChEBI" id="CHEBI:18408"/>
        <dbReference type="ChEBI" id="CHEBI:30616"/>
        <dbReference type="ChEBI" id="CHEBI:57692"/>
        <dbReference type="ChEBI" id="CHEBI:58307"/>
        <dbReference type="EC" id="2.5.1.17"/>
    </reaction>
</comment>
<proteinExistence type="inferred from homology"/>
<dbReference type="GeneID" id="32475365"/>
<keyword evidence="7 14" id="KW-0547">Nucleotide-binding</keyword>
<comment type="similarity">
    <text evidence="2 14">Belongs to the Cob(I)alamin adenosyltransferase family.</text>
</comment>
<evidence type="ECO:0000256" key="3">
    <source>
        <dbReference type="ARBA" id="ARBA00012454"/>
    </source>
</evidence>
<keyword evidence="8 14" id="KW-0067">ATP-binding</keyword>
<dbReference type="EC" id="2.5.1.17" evidence="3 14"/>
<accession>A0ABN0DS79</accession>
<dbReference type="InterPro" id="IPR016030">
    <property type="entry name" value="CblAdoTrfase-like"/>
</dbReference>
<dbReference type="Gene3D" id="1.20.1200.10">
    <property type="entry name" value="Cobalamin adenosyltransferase-like"/>
    <property type="match status" value="1"/>
</dbReference>
<dbReference type="PANTHER" id="PTHR12213">
    <property type="entry name" value="CORRINOID ADENOSYLTRANSFERASE"/>
    <property type="match status" value="1"/>
</dbReference>
<dbReference type="Pfam" id="PF01923">
    <property type="entry name" value="Cob_adeno_trans"/>
    <property type="match status" value="1"/>
</dbReference>
<evidence type="ECO:0000256" key="1">
    <source>
        <dbReference type="ARBA" id="ARBA00005121"/>
    </source>
</evidence>
<dbReference type="SUPFAM" id="SSF89028">
    <property type="entry name" value="Cobalamin adenosyltransferase-like"/>
    <property type="match status" value="1"/>
</dbReference>
<evidence type="ECO:0000256" key="4">
    <source>
        <dbReference type="ARBA" id="ARBA00020963"/>
    </source>
</evidence>
<dbReference type="InterPro" id="IPR029499">
    <property type="entry name" value="PduO-typ"/>
</dbReference>
<comment type="caution">
    <text evidence="16">The sequence shown here is derived from an EMBL/GenBank/DDBJ whole genome shotgun (WGS) entry which is preliminary data.</text>
</comment>
<evidence type="ECO:0000313" key="17">
    <source>
        <dbReference type="Proteomes" id="UP000003175"/>
    </source>
</evidence>
<evidence type="ECO:0000256" key="12">
    <source>
        <dbReference type="ARBA" id="ARBA00048555"/>
    </source>
</evidence>
<organism evidence="16 17">
    <name type="scientific">Selenomonas noxia F0398</name>
    <dbReference type="NCBI Taxonomy" id="702437"/>
    <lineage>
        <taxon>Bacteria</taxon>
        <taxon>Bacillati</taxon>
        <taxon>Bacillota</taxon>
        <taxon>Negativicutes</taxon>
        <taxon>Selenomonadales</taxon>
        <taxon>Selenomonadaceae</taxon>
        <taxon>Selenomonas</taxon>
    </lineage>
</organism>